<dbReference type="GO" id="GO:0005737">
    <property type="term" value="C:cytoplasm"/>
    <property type="evidence" value="ECO:0007669"/>
    <property type="project" value="UniProtKB-ARBA"/>
</dbReference>
<dbReference type="InterPro" id="IPR000630">
    <property type="entry name" value="Ribosomal_uS8"/>
</dbReference>
<dbReference type="GeneID" id="38947965"/>
<proteinExistence type="inferred from homology"/>
<reference evidence="9" key="1">
    <citation type="journal article" date="2019" name="Genome Biol. Evol.">
        <title>Plastid Genomes and Proteins Illuminate the Evolution of Eustigmatophyte Algae and Their Bacterial Endosymbionts.</title>
        <authorList>
            <person name="Sevcikova T."/>
            <person name="Yurchenko T."/>
            <person name="Fawley K.P."/>
            <person name="Amaral R."/>
            <person name="Strnad H."/>
            <person name="Santos L.M."/>
            <person name="Fawley M.W."/>
            <person name="Elias M."/>
        </authorList>
    </citation>
    <scope>NUCLEOTIDE SEQUENCE</scope>
</reference>
<dbReference type="GO" id="GO:1990904">
    <property type="term" value="C:ribonucleoprotein complex"/>
    <property type="evidence" value="ECO:0007669"/>
    <property type="project" value="UniProtKB-KW"/>
</dbReference>
<dbReference type="HAMAP" id="MF_01302_B">
    <property type="entry name" value="Ribosomal_uS8_B"/>
    <property type="match status" value="1"/>
</dbReference>
<evidence type="ECO:0000256" key="2">
    <source>
        <dbReference type="ARBA" id="ARBA00006471"/>
    </source>
</evidence>
<organism evidence="9">
    <name type="scientific">Eustigmatophyceae sp. Ndem 8/9T-3m6.8</name>
    <dbReference type="NCBI Taxonomy" id="2506146"/>
    <lineage>
        <taxon>Eukaryota</taxon>
        <taxon>Sar</taxon>
        <taxon>Stramenopiles</taxon>
        <taxon>Ochrophyta</taxon>
        <taxon>Eustigmatophyceae</taxon>
    </lineage>
</organism>
<dbReference type="PANTHER" id="PTHR11758">
    <property type="entry name" value="40S RIBOSOMAL PROTEIN S15A"/>
    <property type="match status" value="1"/>
</dbReference>
<keyword evidence="7 8" id="KW-0687">Ribonucleoprotein</keyword>
<comment type="subunit">
    <text evidence="3">Part of the 30S ribosomal subunit.</text>
</comment>
<evidence type="ECO:0000256" key="5">
    <source>
        <dbReference type="ARBA" id="ARBA00022884"/>
    </source>
</evidence>
<dbReference type="RefSeq" id="YP_009550870.1">
    <property type="nucleotide sequence ID" value="NC_040298.1"/>
</dbReference>
<dbReference type="InterPro" id="IPR035987">
    <property type="entry name" value="Ribosomal_uS8_sf"/>
</dbReference>
<comment type="similarity">
    <text evidence="2 8">Belongs to the universal ribosomal protein uS8 family.</text>
</comment>
<name>A0A3R5WX67_9STRA</name>
<evidence type="ECO:0000313" key="9">
    <source>
        <dbReference type="EMBL" id="QAA11807.1"/>
    </source>
</evidence>
<evidence type="ECO:0000256" key="1">
    <source>
        <dbReference type="ARBA" id="ARBA00002569"/>
    </source>
</evidence>
<dbReference type="FunFam" id="3.30.1490.10:FF:000001">
    <property type="entry name" value="30S ribosomal protein S8"/>
    <property type="match status" value="1"/>
</dbReference>
<evidence type="ECO:0000256" key="7">
    <source>
        <dbReference type="ARBA" id="ARBA00023274"/>
    </source>
</evidence>
<evidence type="ECO:0000256" key="3">
    <source>
        <dbReference type="ARBA" id="ARBA00011458"/>
    </source>
</evidence>
<evidence type="ECO:0000256" key="6">
    <source>
        <dbReference type="ARBA" id="ARBA00022980"/>
    </source>
</evidence>
<geneLocation type="plastid" evidence="9"/>
<comment type="function">
    <text evidence="1">One of the primary rRNA binding proteins, it binds directly to 16S rRNA central domain where it helps coordinate assembly of the platform of the 30S subunit.</text>
</comment>
<dbReference type="GO" id="GO:0019843">
    <property type="term" value="F:rRNA binding"/>
    <property type="evidence" value="ECO:0007669"/>
    <property type="project" value="UniProtKB-KW"/>
</dbReference>
<evidence type="ECO:0000256" key="4">
    <source>
        <dbReference type="ARBA" id="ARBA00022730"/>
    </source>
</evidence>
<keyword evidence="4" id="KW-0699">rRNA-binding</keyword>
<dbReference type="FunFam" id="3.30.1370.30:FF:000002">
    <property type="entry name" value="30S ribosomal protein S8"/>
    <property type="match status" value="1"/>
</dbReference>
<dbReference type="Gene3D" id="3.30.1370.30">
    <property type="match status" value="1"/>
</dbReference>
<dbReference type="GO" id="GO:0006412">
    <property type="term" value="P:translation"/>
    <property type="evidence" value="ECO:0007669"/>
    <property type="project" value="InterPro"/>
</dbReference>
<dbReference type="NCBIfam" id="NF001109">
    <property type="entry name" value="PRK00136.1"/>
    <property type="match status" value="1"/>
</dbReference>
<keyword evidence="9" id="KW-0934">Plastid</keyword>
<dbReference type="EMBL" id="MK281456">
    <property type="protein sequence ID" value="QAA11807.1"/>
    <property type="molecule type" value="Genomic_DNA"/>
</dbReference>
<dbReference type="GO" id="GO:0005840">
    <property type="term" value="C:ribosome"/>
    <property type="evidence" value="ECO:0007669"/>
    <property type="project" value="UniProtKB-KW"/>
</dbReference>
<dbReference type="Gene3D" id="3.30.1490.10">
    <property type="match status" value="1"/>
</dbReference>
<dbReference type="InterPro" id="IPR047863">
    <property type="entry name" value="Ribosomal_uS8_CS"/>
</dbReference>
<protein>
    <submittedName>
        <fullName evidence="9">Ribosomal protein S8</fullName>
    </submittedName>
</protein>
<dbReference type="SUPFAM" id="SSF56047">
    <property type="entry name" value="Ribosomal protein S8"/>
    <property type="match status" value="1"/>
</dbReference>
<keyword evidence="6 8" id="KW-0689">Ribosomal protein</keyword>
<dbReference type="AlphaFoldDB" id="A0A3R5WX67"/>
<evidence type="ECO:0000256" key="8">
    <source>
        <dbReference type="RuleBase" id="RU003660"/>
    </source>
</evidence>
<dbReference type="GO" id="GO:0003735">
    <property type="term" value="F:structural constituent of ribosome"/>
    <property type="evidence" value="ECO:0007669"/>
    <property type="project" value="InterPro"/>
</dbReference>
<sequence length="133" mass="15239">MVNDTISDMLTRIRNGNLVSHKVVKIDYTKLNYMLTRVLKKEGFIRGYETVVKDKQKYIFLYLKYYSTNPCRPVIRGLQRVSKPGLRIYVNKNQIPVIFGNQGIAILSTSKGILTSLEAKEFGVGGEVICYVW</sequence>
<gene>
    <name evidence="9" type="primary">rps8</name>
</gene>
<dbReference type="Pfam" id="PF00410">
    <property type="entry name" value="Ribosomal_S8"/>
    <property type="match status" value="1"/>
</dbReference>
<dbReference type="PROSITE" id="PS00053">
    <property type="entry name" value="RIBOSOMAL_S8"/>
    <property type="match status" value="1"/>
</dbReference>
<keyword evidence="5" id="KW-0694">RNA-binding</keyword>
<accession>A0A3R5WX67</accession>